<feature type="transmembrane region" description="Helical" evidence="1">
    <location>
        <begin position="74"/>
        <end position="93"/>
    </location>
</feature>
<evidence type="ECO:0000256" key="1">
    <source>
        <dbReference type="SAM" id="Phobius"/>
    </source>
</evidence>
<reference evidence="2" key="1">
    <citation type="journal article" date="2015" name="Nature">
        <title>Complex archaea that bridge the gap between prokaryotes and eukaryotes.</title>
        <authorList>
            <person name="Spang A."/>
            <person name="Saw J.H."/>
            <person name="Jorgensen S.L."/>
            <person name="Zaremba-Niedzwiedzka K."/>
            <person name="Martijn J."/>
            <person name="Lind A.E."/>
            <person name="van Eijk R."/>
            <person name="Schleper C."/>
            <person name="Guy L."/>
            <person name="Ettema T.J."/>
        </authorList>
    </citation>
    <scope>NUCLEOTIDE SEQUENCE</scope>
</reference>
<keyword evidence="1" id="KW-0812">Transmembrane</keyword>
<dbReference type="EMBL" id="LAZR01042840">
    <property type="protein sequence ID" value="KKL08533.1"/>
    <property type="molecule type" value="Genomic_DNA"/>
</dbReference>
<protein>
    <submittedName>
        <fullName evidence="2">Uncharacterized protein</fullName>
    </submittedName>
</protein>
<evidence type="ECO:0000313" key="2">
    <source>
        <dbReference type="EMBL" id="KKL08533.1"/>
    </source>
</evidence>
<organism evidence="2">
    <name type="scientific">marine sediment metagenome</name>
    <dbReference type="NCBI Taxonomy" id="412755"/>
    <lineage>
        <taxon>unclassified sequences</taxon>
        <taxon>metagenomes</taxon>
        <taxon>ecological metagenomes</taxon>
    </lineage>
</organism>
<keyword evidence="1" id="KW-1133">Transmembrane helix</keyword>
<keyword evidence="1" id="KW-0472">Membrane</keyword>
<accession>A0A0F9D8X3</accession>
<proteinExistence type="predicted"/>
<comment type="caution">
    <text evidence="2">The sequence shown here is derived from an EMBL/GenBank/DDBJ whole genome shotgun (WGS) entry which is preliminary data.</text>
</comment>
<gene>
    <name evidence="2" type="ORF">LCGC14_2574880</name>
</gene>
<dbReference type="AlphaFoldDB" id="A0A0F9D8X3"/>
<name>A0A0F9D8X3_9ZZZZ</name>
<feature type="non-terminal residue" evidence="2">
    <location>
        <position position="110"/>
    </location>
</feature>
<sequence>MAKRTIGVVGRTPDKGKEMVFHLAFWTPGKLPPDTEIEAGPYKTRKEAFEMLREFKESRGIKNPRRNPMARKHITKKNTTLLIGAVLAWFLLIRRKPSNLPRSDETPDIG</sequence>